<dbReference type="Pfam" id="PF01612">
    <property type="entry name" value="DNA_pol_A_exo1"/>
    <property type="match status" value="1"/>
</dbReference>
<dbReference type="InterPro" id="IPR002562">
    <property type="entry name" value="3'-5'_exonuclease_dom"/>
</dbReference>
<dbReference type="GO" id="GO:0003676">
    <property type="term" value="F:nucleic acid binding"/>
    <property type="evidence" value="ECO:0007669"/>
    <property type="project" value="InterPro"/>
</dbReference>
<evidence type="ECO:0000313" key="3">
    <source>
        <dbReference type="WBParaSite" id="L893_g15028.t1"/>
    </source>
</evidence>
<dbReference type="InterPro" id="IPR012337">
    <property type="entry name" value="RNaseH-like_sf"/>
</dbReference>
<protein>
    <submittedName>
        <fullName evidence="3">3'-5' exonuclease domain-containing protein</fullName>
    </submittedName>
</protein>
<dbReference type="Gene3D" id="3.30.420.10">
    <property type="entry name" value="Ribonuclease H-like superfamily/Ribonuclease H"/>
    <property type="match status" value="1"/>
</dbReference>
<proteinExistence type="predicted"/>
<evidence type="ECO:0000259" key="1">
    <source>
        <dbReference type="SMART" id="SM00474"/>
    </source>
</evidence>
<dbReference type="WBParaSite" id="L893_g15028.t1">
    <property type="protein sequence ID" value="L893_g15028.t1"/>
    <property type="gene ID" value="L893_g15028"/>
</dbReference>
<dbReference type="InterPro" id="IPR036397">
    <property type="entry name" value="RNaseH_sf"/>
</dbReference>
<dbReference type="SUPFAM" id="SSF53098">
    <property type="entry name" value="Ribonuclease H-like"/>
    <property type="match status" value="1"/>
</dbReference>
<dbReference type="Proteomes" id="UP000095287">
    <property type="component" value="Unplaced"/>
</dbReference>
<reference evidence="3" key="1">
    <citation type="submission" date="2016-11" db="UniProtKB">
        <authorList>
            <consortium name="WormBaseParasite"/>
        </authorList>
    </citation>
    <scope>IDENTIFICATION</scope>
</reference>
<organism evidence="2 3">
    <name type="scientific">Steinernema glaseri</name>
    <dbReference type="NCBI Taxonomy" id="37863"/>
    <lineage>
        <taxon>Eukaryota</taxon>
        <taxon>Metazoa</taxon>
        <taxon>Ecdysozoa</taxon>
        <taxon>Nematoda</taxon>
        <taxon>Chromadorea</taxon>
        <taxon>Rhabditida</taxon>
        <taxon>Tylenchina</taxon>
        <taxon>Panagrolaimomorpha</taxon>
        <taxon>Strongyloidoidea</taxon>
        <taxon>Steinernematidae</taxon>
        <taxon>Steinernema</taxon>
    </lineage>
</organism>
<name>A0A1I7YDI7_9BILA</name>
<dbReference type="PANTHER" id="PTHR47765">
    <property type="entry name" value="3'-5' EXONUCLEASE DOMAIN-CONTAINING PROTEIN"/>
    <property type="match status" value="1"/>
</dbReference>
<dbReference type="AlphaFoldDB" id="A0A1I7YDI7"/>
<sequence length="708" mass="80632">MARVGSGHSRRPILSGVSSVARPSRRRICLVMNEGGDACNIEFSPSVLNDIYTRLVTAANAQPSELNGQKKVKIFQIGSSLFKDVPKHALVDVYEALMAYLPTYLESHPEHKDWKVNGCKLSQFMSKCFVDYLNSAWSSQTARQAHKVADLSVNVIESEEEIAEREAQNAARLSMVKRVLDILVPMEFPNQEKYWRHAFVMLKLKPFERQFVEFICEKTSKGEASGAVISFCIRNDYLNKYITSLKFIVQACLLGAVSGNDLESYFTGLPKEKRRQCRALMVYLHDLCNKKDYDYLSRLRDFFSKSEAVQNLATNTPQFNIHYEQFKLRMQEVMRVLKSQSSHTKIDMQWAKKCVKDHIKKFYDGRTSYEQMYDLVFNVICQRRTLKPVVVSLLRKDGHHDEADYWDYLQLGRGYTTFIPIIEPQRIPHIYTGFEEPNVLTLPRNVDVTIVDGIDALHEAFRAFEKAAASDFPFVGVDAEWTAYHPDARASVLQVALADQVYIFDLDTLPREQNAKIFKALFGNEKLIKVGFQFNEDLMKLRKVSPVSETLYSPRSLICISVVIATVQFLAQQRNESVISIPSSEKKEVDGSLPIAALAAKLKGVGLAKLVKEFLDVGLDKSEQCSVWNRRPLRYAQIRYGALDAYCLVLMVQKCLSIVNQWSKELVSLVRPHYVVPSPMPLFFSVDCDPTLYPPVDIEQVLTALAAK</sequence>
<keyword evidence="2" id="KW-1185">Reference proteome</keyword>
<accession>A0A1I7YDI7</accession>
<dbReference type="GO" id="GO:0008408">
    <property type="term" value="F:3'-5' exonuclease activity"/>
    <property type="evidence" value="ECO:0007669"/>
    <property type="project" value="InterPro"/>
</dbReference>
<evidence type="ECO:0000313" key="2">
    <source>
        <dbReference type="Proteomes" id="UP000095287"/>
    </source>
</evidence>
<dbReference type="SMART" id="SM00474">
    <property type="entry name" value="35EXOc"/>
    <property type="match status" value="1"/>
</dbReference>
<dbReference type="PANTHER" id="PTHR47765:SF2">
    <property type="entry name" value="EXONUCLEASE MUT-7 HOMOLOG"/>
    <property type="match status" value="1"/>
</dbReference>
<dbReference type="GO" id="GO:0006139">
    <property type="term" value="P:nucleobase-containing compound metabolic process"/>
    <property type="evidence" value="ECO:0007669"/>
    <property type="project" value="InterPro"/>
</dbReference>
<feature type="domain" description="3'-5' exonuclease" evidence="1">
    <location>
        <begin position="448"/>
        <end position="661"/>
    </location>
</feature>
<dbReference type="InterPro" id="IPR052408">
    <property type="entry name" value="Exonuclease_MUT-7-like"/>
</dbReference>